<sequence>MNKALYFFCVLFLLSGASYGQRISQKDNKLLQKKEDSLKKSAHEILYGRNAEDRFSADSQFTKTLVRALQIKNSFYYPFDSLVSIAKVVPPDSSFKIFTWQLAVNGDVIRKHGAIQMNTKDGQLKLFPLIDKTDLIKNQEDTVTSNHAWIGALYYKVIEEKAFGKTFYTLLGFDDNSMVSDRKIIDVLTFKDGQPVFGGPYFSFKNSGATSKPKDRYIMEFRKNASPKLSYDEEMGIIIFEHLVSETGEPKKKYTYIPDGDYEGLEWKDGKWVYIEKIFNQKTPEGQEPVPHPILDAKGNIDESKLSQRKPEDQDSGETINNENLQLQNQKK</sequence>
<dbReference type="RefSeq" id="WP_123121228.1">
    <property type="nucleotide sequence ID" value="NZ_RJJR01000011.1"/>
</dbReference>
<reference evidence="3 4" key="1">
    <citation type="submission" date="2018-11" db="EMBL/GenBank/DDBJ databases">
        <title>Draft genome sequence of Ferruginibacter sp. BO-59.</title>
        <authorList>
            <person name="Im W.T."/>
        </authorList>
    </citation>
    <scope>NUCLEOTIDE SEQUENCE [LARGE SCALE GENOMIC DNA]</scope>
    <source>
        <strain evidence="3 4">BO-59</strain>
    </source>
</reference>
<name>A0A3M9NBW0_9BACT</name>
<evidence type="ECO:0000256" key="1">
    <source>
        <dbReference type="SAM" id="MobiDB-lite"/>
    </source>
</evidence>
<feature type="region of interest" description="Disordered" evidence="1">
    <location>
        <begin position="283"/>
        <end position="332"/>
    </location>
</feature>
<feature type="chain" id="PRO_5017967370" evidence="2">
    <location>
        <begin position="21"/>
        <end position="332"/>
    </location>
</feature>
<dbReference type="Proteomes" id="UP000267223">
    <property type="component" value="Unassembled WGS sequence"/>
</dbReference>
<dbReference type="OrthoDB" id="788168at2"/>
<feature type="compositionally biased region" description="Basic and acidic residues" evidence="1">
    <location>
        <begin position="299"/>
        <end position="313"/>
    </location>
</feature>
<evidence type="ECO:0000256" key="2">
    <source>
        <dbReference type="SAM" id="SignalP"/>
    </source>
</evidence>
<gene>
    <name evidence="3" type="ORF">EFY79_13370</name>
</gene>
<proteinExistence type="predicted"/>
<accession>A0A3M9NBW0</accession>
<feature type="signal peptide" evidence="2">
    <location>
        <begin position="1"/>
        <end position="20"/>
    </location>
</feature>
<organism evidence="3 4">
    <name type="scientific">Hanamia caeni</name>
    <dbReference type="NCBI Taxonomy" id="2294116"/>
    <lineage>
        <taxon>Bacteria</taxon>
        <taxon>Pseudomonadati</taxon>
        <taxon>Bacteroidota</taxon>
        <taxon>Chitinophagia</taxon>
        <taxon>Chitinophagales</taxon>
        <taxon>Chitinophagaceae</taxon>
        <taxon>Hanamia</taxon>
    </lineage>
</organism>
<dbReference type="EMBL" id="RJJR01000011">
    <property type="protein sequence ID" value="RNI35241.1"/>
    <property type="molecule type" value="Genomic_DNA"/>
</dbReference>
<protein>
    <submittedName>
        <fullName evidence="3">Uncharacterized protein</fullName>
    </submittedName>
</protein>
<dbReference type="AlphaFoldDB" id="A0A3M9NBW0"/>
<keyword evidence="2" id="KW-0732">Signal</keyword>
<keyword evidence="4" id="KW-1185">Reference proteome</keyword>
<feature type="compositionally biased region" description="Low complexity" evidence="1">
    <location>
        <begin position="321"/>
        <end position="332"/>
    </location>
</feature>
<evidence type="ECO:0000313" key="4">
    <source>
        <dbReference type="Proteomes" id="UP000267223"/>
    </source>
</evidence>
<comment type="caution">
    <text evidence="3">The sequence shown here is derived from an EMBL/GenBank/DDBJ whole genome shotgun (WGS) entry which is preliminary data.</text>
</comment>
<evidence type="ECO:0000313" key="3">
    <source>
        <dbReference type="EMBL" id="RNI35241.1"/>
    </source>
</evidence>